<feature type="region of interest" description="Disordered" evidence="1">
    <location>
        <begin position="287"/>
        <end position="308"/>
    </location>
</feature>
<dbReference type="Proteomes" id="UP000327493">
    <property type="component" value="Chromosome 15"/>
</dbReference>
<reference evidence="2 3" key="1">
    <citation type="submission" date="2019-08" db="EMBL/GenBank/DDBJ databases">
        <title>A chromosome-level genome assembly, high-density linkage maps, and genome scans reveal the genomic architecture of hybrid incompatibilities underlying speciation via character displacement in darters (Percidae: Etheostominae).</title>
        <authorList>
            <person name="Moran R.L."/>
            <person name="Catchen J.M."/>
            <person name="Fuller R.C."/>
        </authorList>
    </citation>
    <scope>NUCLEOTIDE SEQUENCE [LARGE SCALE GENOMIC DNA]</scope>
    <source>
        <strain evidence="2">EspeVRDwgs_2016</strain>
        <tissue evidence="2">Muscle</tissue>
    </source>
</reference>
<evidence type="ECO:0000313" key="3">
    <source>
        <dbReference type="Proteomes" id="UP000327493"/>
    </source>
</evidence>
<gene>
    <name evidence="2" type="ORF">FQN60_003468</name>
</gene>
<organism evidence="2 3">
    <name type="scientific">Etheostoma spectabile</name>
    <name type="common">orangethroat darter</name>
    <dbReference type="NCBI Taxonomy" id="54343"/>
    <lineage>
        <taxon>Eukaryota</taxon>
        <taxon>Metazoa</taxon>
        <taxon>Chordata</taxon>
        <taxon>Craniata</taxon>
        <taxon>Vertebrata</taxon>
        <taxon>Euteleostomi</taxon>
        <taxon>Actinopterygii</taxon>
        <taxon>Neopterygii</taxon>
        <taxon>Teleostei</taxon>
        <taxon>Neoteleostei</taxon>
        <taxon>Acanthomorphata</taxon>
        <taxon>Eupercaria</taxon>
        <taxon>Perciformes</taxon>
        <taxon>Percoidei</taxon>
        <taxon>Percidae</taxon>
        <taxon>Etheostomatinae</taxon>
        <taxon>Etheostoma</taxon>
    </lineage>
</organism>
<dbReference type="InterPro" id="IPR016187">
    <property type="entry name" value="CTDL_fold"/>
</dbReference>
<dbReference type="PANTHER" id="PTHR45784">
    <property type="entry name" value="C-TYPE LECTIN DOMAIN FAMILY 20 MEMBER A-RELATED"/>
    <property type="match status" value="1"/>
</dbReference>
<evidence type="ECO:0000313" key="2">
    <source>
        <dbReference type="EMBL" id="KAA8584774.1"/>
    </source>
</evidence>
<protein>
    <recommendedName>
        <fullName evidence="4">C-type lectin domain-containing protein</fullName>
    </recommendedName>
</protein>
<dbReference type="Gene3D" id="3.10.100.10">
    <property type="entry name" value="Mannose-Binding Protein A, subunit A"/>
    <property type="match status" value="1"/>
</dbReference>
<evidence type="ECO:0000256" key="1">
    <source>
        <dbReference type="SAM" id="MobiDB-lite"/>
    </source>
</evidence>
<evidence type="ECO:0008006" key="4">
    <source>
        <dbReference type="Google" id="ProtNLM"/>
    </source>
</evidence>
<accession>A0A5J5CUC5</accession>
<dbReference type="EMBL" id="VOFY01000015">
    <property type="protein sequence ID" value="KAA8584774.1"/>
    <property type="molecule type" value="Genomic_DNA"/>
</dbReference>
<proteinExistence type="predicted"/>
<dbReference type="AlphaFoldDB" id="A0A5J5CUC5"/>
<name>A0A5J5CUC5_9PERO</name>
<dbReference type="PANTHER" id="PTHR45784:SF3">
    <property type="entry name" value="C-TYPE LECTIN DOMAIN FAMILY 4 MEMBER K-LIKE-RELATED"/>
    <property type="match status" value="1"/>
</dbReference>
<comment type="caution">
    <text evidence="2">The sequence shown here is derived from an EMBL/GenBank/DDBJ whole genome shotgun (WGS) entry which is preliminary data.</text>
</comment>
<dbReference type="InterPro" id="IPR016186">
    <property type="entry name" value="C-type_lectin-like/link_sf"/>
</dbReference>
<keyword evidence="3" id="KW-1185">Reference proteome</keyword>
<sequence>MWREYLLDLTVKHQYLKTQRFKAGFPAAIVRVALMLLFLDPGVSDLRPTNFIQTVWPNPSPSWIQAQAFCRERNLDLVTIGSERENQLYVLNAGWMGEPKDPNNCAFKFANDPQWVSDLCGNKHSVMCSDETLVLVKENRTWEQALNHCRSLEALDSSQPATAYQNYRYDLASLLTLDDHWLWVGGELVQYPAIGSCPTHTACGVLKNGIPGFGTMDCTWKRNFICYKQQEWGALTKKKILPLMWISERHRQARWGMRVEVWVRWVEPKAGQVLPDWLSVDDYTVTQSTSDTSSGPSRAASQSTCRDPGSACVNGSSGCRSAVIQRDHQAAPGQLCVRVELLGSPVLAVIGRYLSSTQQWLQQGPGRHLLQRLGCFSEEFLSKRPAVSIANKPLQYDLHEEMMVFIQYHGLKAMINH</sequence>
<feature type="compositionally biased region" description="Polar residues" evidence="1">
    <location>
        <begin position="287"/>
        <end position="305"/>
    </location>
</feature>
<feature type="non-terminal residue" evidence="2">
    <location>
        <position position="417"/>
    </location>
</feature>
<dbReference type="SUPFAM" id="SSF56436">
    <property type="entry name" value="C-type lectin-like"/>
    <property type="match status" value="2"/>
</dbReference>